<keyword evidence="2" id="KW-1185">Reference proteome</keyword>
<dbReference type="InterPro" id="IPR011989">
    <property type="entry name" value="ARM-like"/>
</dbReference>
<dbReference type="EMBL" id="VOBR01000024">
    <property type="protein sequence ID" value="TWP47847.1"/>
    <property type="molecule type" value="Genomic_DNA"/>
</dbReference>
<sequence>MGERSHAVLRGLAANTGLRFHVVRPLLDSPDRETAWNLARREDITAEAAETLSAHPDVMVRTKLAGNQAAAKYAWASLLADSPEEEVRRHLAIGNRYDYWPSRDHPLPEPAMWLLAHDEDEQVRASAARRLEVSERVATLLAQDPEPHVREMLAWGQHTEPVQRLLLADPEARVRQAALMLTPPPADLMEALLADQETRPHAARWATSAEELVEDEDAEVRKAVAGNPDLPLPLLEKLAEDEVESVRREIMLHPALPDEVRARVVASVRPNWYDNARWLYEATLEERLKHVDSDFVFFRRAIACSSDLPQDVIDRLAADEDFGVRLLLAQNNDTVPGAVVAALIPEVGRTKWELAKHPALTAEQLEAFAASEDPVLRAVAALSPNLAPATAVRLTANEDRQTRLAAAANPALPADHVIALLEAEEYGLVTAAASNPGIREKTAEELVATHSNHIA</sequence>
<accession>A0A563ELH4</accession>
<dbReference type="Proteomes" id="UP000316639">
    <property type="component" value="Unassembled WGS sequence"/>
</dbReference>
<gene>
    <name evidence="1" type="ORF">FKR81_31410</name>
</gene>
<protein>
    <recommendedName>
        <fullName evidence="3">Leucine rich repeat variant</fullName>
    </recommendedName>
</protein>
<dbReference type="Pfam" id="PF01816">
    <property type="entry name" value="LRV"/>
    <property type="match status" value="1"/>
</dbReference>
<evidence type="ECO:0000313" key="2">
    <source>
        <dbReference type="Proteomes" id="UP000316639"/>
    </source>
</evidence>
<organism evidence="1 2">
    <name type="scientific">Lentzea tibetensis</name>
    <dbReference type="NCBI Taxonomy" id="2591470"/>
    <lineage>
        <taxon>Bacteria</taxon>
        <taxon>Bacillati</taxon>
        <taxon>Actinomycetota</taxon>
        <taxon>Actinomycetes</taxon>
        <taxon>Pseudonocardiales</taxon>
        <taxon>Pseudonocardiaceae</taxon>
        <taxon>Lentzea</taxon>
    </lineage>
</organism>
<dbReference type="OrthoDB" id="3662121at2"/>
<name>A0A563ELH4_9PSEU</name>
<dbReference type="RefSeq" id="WP_146357459.1">
    <property type="nucleotide sequence ID" value="NZ_VOBR01000024.1"/>
</dbReference>
<evidence type="ECO:0008006" key="3">
    <source>
        <dbReference type="Google" id="ProtNLM"/>
    </source>
</evidence>
<dbReference type="Gene3D" id="1.25.10.10">
    <property type="entry name" value="Leucine-rich Repeat Variant"/>
    <property type="match status" value="2"/>
</dbReference>
<evidence type="ECO:0000313" key="1">
    <source>
        <dbReference type="EMBL" id="TWP47847.1"/>
    </source>
</evidence>
<dbReference type="SUPFAM" id="SSF48371">
    <property type="entry name" value="ARM repeat"/>
    <property type="match status" value="2"/>
</dbReference>
<dbReference type="InterPro" id="IPR016024">
    <property type="entry name" value="ARM-type_fold"/>
</dbReference>
<reference evidence="1 2" key="1">
    <citation type="submission" date="2019-07" db="EMBL/GenBank/DDBJ databases">
        <title>Lentzea xizangensis sp. nov., isolated from Qinghai-Tibetan Plateau Soils.</title>
        <authorList>
            <person name="Huang J."/>
        </authorList>
    </citation>
    <scope>NUCLEOTIDE SEQUENCE [LARGE SCALE GENOMIC DNA]</scope>
    <source>
        <strain evidence="1 2">FXJ1.1311</strain>
    </source>
</reference>
<comment type="caution">
    <text evidence="1">The sequence shown here is derived from an EMBL/GenBank/DDBJ whole genome shotgun (WGS) entry which is preliminary data.</text>
</comment>
<dbReference type="AlphaFoldDB" id="A0A563ELH4"/>
<dbReference type="InterPro" id="IPR004830">
    <property type="entry name" value="LRR_variant"/>
</dbReference>
<proteinExistence type="predicted"/>